<accession>A0A8K0WVX4</accession>
<evidence type="ECO:0000313" key="3">
    <source>
        <dbReference type="Proteomes" id="UP000813444"/>
    </source>
</evidence>
<evidence type="ECO:0000256" key="1">
    <source>
        <dbReference type="SAM" id="MobiDB-lite"/>
    </source>
</evidence>
<name>A0A8K0WVX4_9HYPO</name>
<evidence type="ECO:0000313" key="2">
    <source>
        <dbReference type="EMBL" id="KAH7328063.1"/>
    </source>
</evidence>
<reference evidence="2" key="1">
    <citation type="journal article" date="2021" name="Nat. Commun.">
        <title>Genetic determinants of endophytism in the Arabidopsis root mycobiome.</title>
        <authorList>
            <person name="Mesny F."/>
            <person name="Miyauchi S."/>
            <person name="Thiergart T."/>
            <person name="Pickel B."/>
            <person name="Atanasova L."/>
            <person name="Karlsson M."/>
            <person name="Huettel B."/>
            <person name="Barry K.W."/>
            <person name="Haridas S."/>
            <person name="Chen C."/>
            <person name="Bauer D."/>
            <person name="Andreopoulos W."/>
            <person name="Pangilinan J."/>
            <person name="LaButti K."/>
            <person name="Riley R."/>
            <person name="Lipzen A."/>
            <person name="Clum A."/>
            <person name="Drula E."/>
            <person name="Henrissat B."/>
            <person name="Kohler A."/>
            <person name="Grigoriev I.V."/>
            <person name="Martin F.M."/>
            <person name="Hacquard S."/>
        </authorList>
    </citation>
    <scope>NUCLEOTIDE SEQUENCE</scope>
    <source>
        <strain evidence="2">MPI-CAGE-CH-0235</strain>
    </source>
</reference>
<feature type="region of interest" description="Disordered" evidence="1">
    <location>
        <begin position="1"/>
        <end position="25"/>
    </location>
</feature>
<dbReference type="AlphaFoldDB" id="A0A8K0WVX4"/>
<gene>
    <name evidence="2" type="ORF">B0I35DRAFT_416477</name>
</gene>
<feature type="compositionally biased region" description="Polar residues" evidence="1">
    <location>
        <begin position="1"/>
        <end position="16"/>
    </location>
</feature>
<dbReference type="Proteomes" id="UP000813444">
    <property type="component" value="Unassembled WGS sequence"/>
</dbReference>
<keyword evidence="3" id="KW-1185">Reference proteome</keyword>
<sequence length="60" mass="6442">MGKPETPQSSATQPSRGSMHGRAQADPIPSAGAQCRLMSCPCVCVCFLHLTNYSPVYLLF</sequence>
<dbReference type="EMBL" id="JAGPNK010000001">
    <property type="protein sequence ID" value="KAH7328063.1"/>
    <property type="molecule type" value="Genomic_DNA"/>
</dbReference>
<protein>
    <submittedName>
        <fullName evidence="2">Uncharacterized protein</fullName>
    </submittedName>
</protein>
<comment type="caution">
    <text evidence="2">The sequence shown here is derived from an EMBL/GenBank/DDBJ whole genome shotgun (WGS) entry which is preliminary data.</text>
</comment>
<organism evidence="2 3">
    <name type="scientific">Stachybotrys elegans</name>
    <dbReference type="NCBI Taxonomy" id="80388"/>
    <lineage>
        <taxon>Eukaryota</taxon>
        <taxon>Fungi</taxon>
        <taxon>Dikarya</taxon>
        <taxon>Ascomycota</taxon>
        <taxon>Pezizomycotina</taxon>
        <taxon>Sordariomycetes</taxon>
        <taxon>Hypocreomycetidae</taxon>
        <taxon>Hypocreales</taxon>
        <taxon>Stachybotryaceae</taxon>
        <taxon>Stachybotrys</taxon>
    </lineage>
</organism>
<proteinExistence type="predicted"/>